<comment type="cofactor">
    <cofactor evidence="2">
        <name>Fe cation</name>
        <dbReference type="ChEBI" id="CHEBI:24875"/>
    </cofactor>
    <text evidence="2">Binds 1 Fe cation per subunit.</text>
</comment>
<comment type="similarity">
    <text evidence="1 3">Belongs to the pirin family.</text>
</comment>
<dbReference type="Pfam" id="PF05726">
    <property type="entry name" value="Pirin_C"/>
    <property type="match status" value="1"/>
</dbReference>
<feature type="domain" description="Pirin N-terminal" evidence="4">
    <location>
        <begin position="21"/>
        <end position="125"/>
    </location>
</feature>
<dbReference type="InterPro" id="IPR012093">
    <property type="entry name" value="Pirin"/>
</dbReference>
<evidence type="ECO:0000256" key="1">
    <source>
        <dbReference type="ARBA" id="ARBA00008416"/>
    </source>
</evidence>
<dbReference type="InterPro" id="IPR014710">
    <property type="entry name" value="RmlC-like_jellyroll"/>
</dbReference>
<evidence type="ECO:0000259" key="5">
    <source>
        <dbReference type="Pfam" id="PF05726"/>
    </source>
</evidence>
<feature type="binding site" evidence="2">
    <location>
        <position position="60"/>
    </location>
    <ligand>
        <name>Fe cation</name>
        <dbReference type="ChEBI" id="CHEBI:24875"/>
    </ligand>
</feature>
<dbReference type="InterPro" id="IPR011051">
    <property type="entry name" value="RmlC_Cupin_sf"/>
</dbReference>
<evidence type="ECO:0000313" key="6">
    <source>
        <dbReference type="EMBL" id="GGX58594.1"/>
    </source>
</evidence>
<sequence>MSDTAAIKSVLKPRAKDIGDFEVRRALPFIQQRAIGPWIFFDHFGPVDFAPGEGINVRPHPHINLATVTYLFEGEVFHRDSLGNALAIEPGGVNLMVAGKGITHSERTRDELRKTGYRMHGLQLWHALPEEHEETEPAFYHHPASDIPSVDVNGVTIRVMMGSAYGVTSPVKTFSPNLYIEADLAAGQSLDLPKAQERGVYVVKGAASIDGEDAPLFAMSVLNDRAKTLTAKEDTRFALIGGDNLGQRHLEWNFASSRKSRIQKAKLDWKAGNFPTVPGDDEEFISLPE</sequence>
<reference evidence="6 7" key="1">
    <citation type="journal article" date="2014" name="Int. J. Syst. Evol. Microbiol.">
        <title>Complete genome sequence of Corynebacterium casei LMG S-19264T (=DSM 44701T), isolated from a smear-ripened cheese.</title>
        <authorList>
            <consortium name="US DOE Joint Genome Institute (JGI-PGF)"/>
            <person name="Walter F."/>
            <person name="Albersmeier A."/>
            <person name="Kalinowski J."/>
            <person name="Ruckert C."/>
        </authorList>
    </citation>
    <scope>NUCLEOTIDE SEQUENCE [LARGE SCALE GENOMIC DNA]</scope>
    <source>
        <strain evidence="6 7">KCTC 23968</strain>
    </source>
</reference>
<evidence type="ECO:0008006" key="8">
    <source>
        <dbReference type="Google" id="ProtNLM"/>
    </source>
</evidence>
<accession>A0A918NBM6</accession>
<feature type="binding site" evidence="2">
    <location>
        <position position="104"/>
    </location>
    <ligand>
        <name>Fe cation</name>
        <dbReference type="ChEBI" id="CHEBI:24875"/>
    </ligand>
</feature>
<dbReference type="Gene3D" id="2.60.120.10">
    <property type="entry name" value="Jelly Rolls"/>
    <property type="match status" value="2"/>
</dbReference>
<dbReference type="CDD" id="cd02909">
    <property type="entry name" value="cupin_pirin_N"/>
    <property type="match status" value="1"/>
</dbReference>
<dbReference type="SUPFAM" id="SSF51182">
    <property type="entry name" value="RmlC-like cupins"/>
    <property type="match status" value="1"/>
</dbReference>
<dbReference type="InterPro" id="IPR003829">
    <property type="entry name" value="Pirin_N_dom"/>
</dbReference>
<dbReference type="PANTHER" id="PTHR13903:SF8">
    <property type="entry name" value="PIRIN"/>
    <property type="match status" value="1"/>
</dbReference>
<evidence type="ECO:0000256" key="3">
    <source>
        <dbReference type="RuleBase" id="RU003457"/>
    </source>
</evidence>
<dbReference type="PANTHER" id="PTHR13903">
    <property type="entry name" value="PIRIN-RELATED"/>
    <property type="match status" value="1"/>
</dbReference>
<organism evidence="6 7">
    <name type="scientific">Litorimonas cladophorae</name>
    <dbReference type="NCBI Taxonomy" id="1220491"/>
    <lineage>
        <taxon>Bacteria</taxon>
        <taxon>Pseudomonadati</taxon>
        <taxon>Pseudomonadota</taxon>
        <taxon>Alphaproteobacteria</taxon>
        <taxon>Maricaulales</taxon>
        <taxon>Robiginitomaculaceae</taxon>
    </lineage>
</organism>
<keyword evidence="2" id="KW-0408">Iron</keyword>
<dbReference type="EMBL" id="BMYV01000001">
    <property type="protein sequence ID" value="GGX58594.1"/>
    <property type="molecule type" value="Genomic_DNA"/>
</dbReference>
<dbReference type="GO" id="GO:0046872">
    <property type="term" value="F:metal ion binding"/>
    <property type="evidence" value="ECO:0007669"/>
    <property type="project" value="UniProtKB-KW"/>
</dbReference>
<dbReference type="RefSeq" id="WP_233349742.1">
    <property type="nucleotide sequence ID" value="NZ_BMYV01000001.1"/>
</dbReference>
<feature type="domain" description="Pirin C-terminal" evidence="5">
    <location>
        <begin position="179"/>
        <end position="274"/>
    </location>
</feature>
<dbReference type="Pfam" id="PF02678">
    <property type="entry name" value="Pirin"/>
    <property type="match status" value="1"/>
</dbReference>
<keyword evidence="2" id="KW-0479">Metal-binding</keyword>
<dbReference type="PIRSF" id="PIRSF006232">
    <property type="entry name" value="Pirin"/>
    <property type="match status" value="1"/>
</dbReference>
<gene>
    <name evidence="6" type="ORF">GCM10011309_04940</name>
</gene>
<feature type="binding site" evidence="2">
    <location>
        <position position="106"/>
    </location>
    <ligand>
        <name>Fe cation</name>
        <dbReference type="ChEBI" id="CHEBI:24875"/>
    </ligand>
</feature>
<dbReference type="Proteomes" id="UP000600865">
    <property type="component" value="Unassembled WGS sequence"/>
</dbReference>
<evidence type="ECO:0000256" key="2">
    <source>
        <dbReference type="PIRSR" id="PIRSR006232-1"/>
    </source>
</evidence>
<dbReference type="InterPro" id="IPR008778">
    <property type="entry name" value="Pirin_C_dom"/>
</dbReference>
<proteinExistence type="inferred from homology"/>
<comment type="caution">
    <text evidence="6">The sequence shown here is derived from an EMBL/GenBank/DDBJ whole genome shotgun (WGS) entry which is preliminary data.</text>
</comment>
<name>A0A918NBM6_9PROT</name>
<evidence type="ECO:0000259" key="4">
    <source>
        <dbReference type="Pfam" id="PF02678"/>
    </source>
</evidence>
<evidence type="ECO:0000313" key="7">
    <source>
        <dbReference type="Proteomes" id="UP000600865"/>
    </source>
</evidence>
<keyword evidence="7" id="KW-1185">Reference proteome</keyword>
<feature type="binding site" evidence="2">
    <location>
        <position position="62"/>
    </location>
    <ligand>
        <name>Fe cation</name>
        <dbReference type="ChEBI" id="CHEBI:24875"/>
    </ligand>
</feature>
<dbReference type="AlphaFoldDB" id="A0A918NBM6"/>
<protein>
    <recommendedName>
        <fullName evidence="8">Pirin family protein</fullName>
    </recommendedName>
</protein>